<evidence type="ECO:0000256" key="8">
    <source>
        <dbReference type="ARBA" id="ARBA00023118"/>
    </source>
</evidence>
<proteinExistence type="inferred from homology"/>
<dbReference type="KEGG" id="meg:DKB62_00840"/>
<dbReference type="Proteomes" id="UP000254337">
    <property type="component" value="Chromosome"/>
</dbReference>
<organism evidence="10 11">
    <name type="scientific">Megasphaera stantonii</name>
    <dbReference type="NCBI Taxonomy" id="2144175"/>
    <lineage>
        <taxon>Bacteria</taxon>
        <taxon>Bacillati</taxon>
        <taxon>Bacillota</taxon>
        <taxon>Negativicutes</taxon>
        <taxon>Veillonellales</taxon>
        <taxon>Veillonellaceae</taxon>
        <taxon>Megasphaera</taxon>
    </lineage>
</organism>
<reference evidence="10 11" key="1">
    <citation type="submission" date="2018-05" db="EMBL/GenBank/DDBJ databases">
        <title>Complete genome sequence of Megasphaera sp. AJH120T, isolated from the ceca of a chicken.</title>
        <authorList>
            <person name="Maki J."/>
            <person name="Looft T."/>
        </authorList>
    </citation>
    <scope>NUCLEOTIDE SEQUENCE [LARGE SCALE GENOMIC DNA]</scope>
    <source>
        <strain evidence="10 11">AJH120</strain>
    </source>
</reference>
<evidence type="ECO:0000256" key="3">
    <source>
        <dbReference type="ARBA" id="ARBA00022723"/>
    </source>
</evidence>
<dbReference type="InterPro" id="IPR038257">
    <property type="entry name" value="CRISPR-assoc_Cas3_HD_sf"/>
</dbReference>
<keyword evidence="11" id="KW-1185">Reference proteome</keyword>
<dbReference type="OrthoDB" id="220028at2"/>
<dbReference type="GO" id="GO:0046872">
    <property type="term" value="F:metal ion binding"/>
    <property type="evidence" value="ECO:0007669"/>
    <property type="project" value="UniProtKB-KW"/>
</dbReference>
<dbReference type="PROSITE" id="PS51643">
    <property type="entry name" value="HD_CAS3"/>
    <property type="match status" value="1"/>
</dbReference>
<dbReference type="Pfam" id="PF21384">
    <property type="entry name" value="Cas3_I-F_Cas2"/>
    <property type="match status" value="1"/>
</dbReference>
<evidence type="ECO:0000256" key="5">
    <source>
        <dbReference type="ARBA" id="ARBA00022801"/>
    </source>
</evidence>
<evidence type="ECO:0000256" key="6">
    <source>
        <dbReference type="ARBA" id="ARBA00022806"/>
    </source>
</evidence>
<protein>
    <submittedName>
        <fullName evidence="10">Type I-F CRISPR-associated helicase Cas3</fullName>
    </submittedName>
</protein>
<sequence length="1112" mass="127225">MMVIFVSKSEGKSIPVVRRILDSFALRIGTDTWKTVITEEGLATVRTLLRRSATKSTAVSCHWIRSRSRSELVWIVGKRSKFNEEGIVPVHYTSKNIVHSEWENDWQYLSLIKAIAALAALLHDWGKASDLFQHKLKTAGKGKLEADPFRHEWVSCKLLEALVRYTDAYDDDKKWLTALAEGTINTKALAELAGKNMETLGSMPPIASMLAWIILSHHRLPYIDDENDRTGYQSDGVYSFQQMIERIRASWGYSRQQSDEEEGKREKQCFSFQQGLLWDDGLLWQKALKKWAARMLREESVLCTLIREGDLAFRSIVTYARLCLMLSDHYISSLPCEDTGKATYKKKHSWSSVELWANTDRNKGLKQSLEEHVVSVMEQALQIAHQLPNFAARMEKAEDIAFLKKQSPRSFRWQDGAVEKIKQFRQRERGKMAYFIVNMASTGCGKTIANAKLMNAVSEDGKSLRYVLALGLRTLTLQTGDEYRTRIGLDKSELAVMIGSSVIQSLHEQDKMAEEDMSSVGETEALLQEELDYEDTCNAEQTAFLDIFFQHNPQKYKAFLYKPVLTATIDYMMAATETIRGGKYMLPLLRLMSSDLVIDEIDDFDKKDLIAISRLVHLAGMMGRSVAISSATIPPDLAQGMFRAYMRGLACYNQFFTEAKKCGVVLCDEFKTVAGRIAMGDFQAYEAMHGAFVDKRVQHLEKQVIKRKGIIVDIPEAPEGGSRITRFFEAAKKAAVALHDDNYIIDKRTKKRVSFGLIRLANINPCVACSSYLLSSECMLPKGYAIRIMTYHSRQLLIMRHEQEKYLDAVLKRKYDSSVPIDIRDPVIRRHLDSVEEDNVLFIVVATPVEEIGRDHDFDWAVVEPSSYRSFIQLAGRVLRHRMVYADIIKPNIAVMQYNIKALQGKPQAFTKPGYEVKPYHLRSHDLHDIIDEGAFHKKIDAVLRIRKPVMNGTDKKDVSLLIDLEHMTMEDFNSAEPGPQGLSGWIDEYWWLTALPQTFNRFREGQADRKLIGVYRDGKIHFSMYEDGECIDCGDTLHIKQDTIEYGAERIWLPRTYEDALCRRIPEDDDLPEEELLETLSNKYGEITLPVDSGDETWFYDDQFGIFKKMR</sequence>
<dbReference type="GO" id="GO:0005524">
    <property type="term" value="F:ATP binding"/>
    <property type="evidence" value="ECO:0007669"/>
    <property type="project" value="UniProtKB-KW"/>
</dbReference>
<keyword evidence="8" id="KW-0051">Antiviral defense</keyword>
<dbReference type="Pfam" id="PF18019">
    <property type="entry name" value="Cas3_HD"/>
    <property type="match status" value="1"/>
</dbReference>
<dbReference type="GO" id="GO:0016787">
    <property type="term" value="F:hydrolase activity"/>
    <property type="evidence" value="ECO:0007669"/>
    <property type="project" value="UniProtKB-KW"/>
</dbReference>
<feature type="domain" description="HD Cas3-type" evidence="9">
    <location>
        <begin position="102"/>
        <end position="330"/>
    </location>
</feature>
<evidence type="ECO:0000256" key="2">
    <source>
        <dbReference type="ARBA" id="ARBA00009046"/>
    </source>
</evidence>
<evidence type="ECO:0000256" key="7">
    <source>
        <dbReference type="ARBA" id="ARBA00022840"/>
    </source>
</evidence>
<dbReference type="GO" id="GO:0051607">
    <property type="term" value="P:defense response to virus"/>
    <property type="evidence" value="ECO:0007669"/>
    <property type="project" value="UniProtKB-KW"/>
</dbReference>
<accession>A0A346AWI8</accession>
<keyword evidence="4" id="KW-0547">Nucleotide-binding</keyword>
<dbReference type="EMBL" id="CP029462">
    <property type="protein sequence ID" value="AXL20231.1"/>
    <property type="molecule type" value="Genomic_DNA"/>
</dbReference>
<dbReference type="InterPro" id="IPR013395">
    <property type="entry name" value="CRISPR-assoc_Cas3_yers"/>
</dbReference>
<dbReference type="SUPFAM" id="SSF52540">
    <property type="entry name" value="P-loop containing nucleoside triphosphate hydrolases"/>
    <property type="match status" value="1"/>
</dbReference>
<evidence type="ECO:0000313" key="10">
    <source>
        <dbReference type="EMBL" id="AXL20231.1"/>
    </source>
</evidence>
<evidence type="ECO:0000313" key="11">
    <source>
        <dbReference type="Proteomes" id="UP000254337"/>
    </source>
</evidence>
<comment type="similarity">
    <text evidence="1">In the N-terminal section; belongs to the CRISPR-associated nuclease Cas3-HD family.</text>
</comment>
<dbReference type="Pfam" id="PF22590">
    <property type="entry name" value="Cas3-like_C_2"/>
    <property type="match status" value="1"/>
</dbReference>
<gene>
    <name evidence="10" type="primary">cas3f</name>
    <name evidence="10" type="ORF">DKB62_00840</name>
</gene>
<keyword evidence="3" id="KW-0479">Metal-binding</keyword>
<dbReference type="InterPro" id="IPR006483">
    <property type="entry name" value="CRISPR-assoc_Cas3_HD"/>
</dbReference>
<comment type="similarity">
    <text evidence="2">In the central section; belongs to the CRISPR-associated helicase Cas3 family.</text>
</comment>
<dbReference type="Gene3D" id="1.10.3210.30">
    <property type="match status" value="1"/>
</dbReference>
<dbReference type="AlphaFoldDB" id="A0A346AWI8"/>
<keyword evidence="6" id="KW-0347">Helicase</keyword>
<evidence type="ECO:0000256" key="1">
    <source>
        <dbReference type="ARBA" id="ARBA00006847"/>
    </source>
</evidence>
<dbReference type="RefSeq" id="WP_107196815.1">
    <property type="nucleotide sequence ID" value="NZ_CAUWMV010000028.1"/>
</dbReference>
<keyword evidence="5" id="KW-0378">Hydrolase</keyword>
<evidence type="ECO:0000259" key="9">
    <source>
        <dbReference type="PROSITE" id="PS51643"/>
    </source>
</evidence>
<name>A0A346AWI8_9FIRM</name>
<dbReference type="GO" id="GO:0004386">
    <property type="term" value="F:helicase activity"/>
    <property type="evidence" value="ECO:0007669"/>
    <property type="project" value="UniProtKB-KW"/>
</dbReference>
<keyword evidence="7" id="KW-0067">ATP-binding</keyword>
<evidence type="ECO:0000256" key="4">
    <source>
        <dbReference type="ARBA" id="ARBA00022741"/>
    </source>
</evidence>
<dbReference type="NCBIfam" id="TIGR02562">
    <property type="entry name" value="cas3_yersinia"/>
    <property type="match status" value="1"/>
</dbReference>
<dbReference type="InterPro" id="IPR048823">
    <property type="entry name" value="Cas3_I-F_Cas2"/>
</dbReference>
<dbReference type="InterPro" id="IPR054712">
    <property type="entry name" value="Cas3-like_dom"/>
</dbReference>
<dbReference type="InterPro" id="IPR027417">
    <property type="entry name" value="P-loop_NTPase"/>
</dbReference>